<evidence type="ECO:0000313" key="2">
    <source>
        <dbReference type="Proteomes" id="UP000516380"/>
    </source>
</evidence>
<reference evidence="1 2" key="1">
    <citation type="submission" date="2020-07" db="EMBL/GenBank/DDBJ databases">
        <title>Mycobacterium kansasii (former subtype) with zoonotic potential isolated from diseased indoor pet cat, Japan.</title>
        <authorList>
            <person name="Fukano H."/>
            <person name="Terazono T."/>
            <person name="Hoshino Y."/>
        </authorList>
    </citation>
    <scope>NUCLEOTIDE SEQUENCE [LARGE SCALE GENOMIC DNA]</scope>
    <source>
        <strain evidence="1 2">Kuro-I</strain>
    </source>
</reference>
<gene>
    <name evidence="1" type="ORF">NIIDMKKI_61400</name>
</gene>
<evidence type="ECO:0000313" key="1">
    <source>
        <dbReference type="EMBL" id="BCI90934.1"/>
    </source>
</evidence>
<keyword evidence="2" id="KW-1185">Reference proteome</keyword>
<organism evidence="1 2">
    <name type="scientific">Mycobacterium kansasii</name>
    <dbReference type="NCBI Taxonomy" id="1768"/>
    <lineage>
        <taxon>Bacteria</taxon>
        <taxon>Bacillati</taxon>
        <taxon>Actinomycetota</taxon>
        <taxon>Actinomycetes</taxon>
        <taxon>Mycobacteriales</taxon>
        <taxon>Mycobacteriaceae</taxon>
        <taxon>Mycobacterium</taxon>
    </lineage>
</organism>
<name>A0A7G1IKD8_MYCKA</name>
<accession>A0A7G1IKD8</accession>
<proteinExistence type="predicted"/>
<dbReference type="AlphaFoldDB" id="A0A7G1IKD8"/>
<dbReference type="Proteomes" id="UP000516380">
    <property type="component" value="Chromosome"/>
</dbReference>
<dbReference type="EMBL" id="AP023343">
    <property type="protein sequence ID" value="BCI90934.1"/>
    <property type="molecule type" value="Genomic_DNA"/>
</dbReference>
<sequence>MGPYAARRVFGRAATDPLPNVAELLDYVRTRHGDDSRARLAVANYMALQLGWRLFEPMLRSATGLDELPQAELRQAVIAEAARILEPH</sequence>
<protein>
    <submittedName>
        <fullName evidence="1">Uncharacterized protein</fullName>
    </submittedName>
</protein>